<dbReference type="PANTHER" id="PTHR30050:SF2">
    <property type="entry name" value="CHROMOSOMAL REPLICATION INITIATOR PROTEIN DNAA"/>
    <property type="match status" value="1"/>
</dbReference>
<comment type="caution">
    <text evidence="8">Lacks conserved residue(s) required for the propagation of feature annotation.</text>
</comment>
<dbReference type="Pfam" id="PF00308">
    <property type="entry name" value="Bac_DnaA"/>
    <property type="match status" value="1"/>
</dbReference>
<feature type="domain" description="AAA+ ATPase" evidence="12">
    <location>
        <begin position="161"/>
        <end position="389"/>
    </location>
</feature>
<evidence type="ECO:0000313" key="14">
    <source>
        <dbReference type="EMBL" id="RJF90921.1"/>
    </source>
</evidence>
<comment type="subcellular location">
    <subcellularLocation>
        <location evidence="8">Cytoplasm</location>
    </subcellularLocation>
</comment>
<dbReference type="InterPro" id="IPR010921">
    <property type="entry name" value="Trp_repressor/repl_initiator"/>
</dbReference>
<comment type="domain">
    <text evidence="8">Domain I is involved in oligomerization and binding regulators, domain II is flexibile and of varying length in different bacteria, domain III forms the AAA+ region, while domain IV binds dsDNA.</text>
</comment>
<dbReference type="InterPro" id="IPR013159">
    <property type="entry name" value="DnaA_C"/>
</dbReference>
<feature type="binding site" evidence="8">
    <location>
        <position position="174"/>
    </location>
    <ligand>
        <name>ATP</name>
        <dbReference type="ChEBI" id="CHEBI:30616"/>
    </ligand>
</feature>
<evidence type="ECO:0000256" key="10">
    <source>
        <dbReference type="RuleBase" id="RU000577"/>
    </source>
</evidence>
<dbReference type="InterPro" id="IPR013317">
    <property type="entry name" value="DnaA_dom"/>
</dbReference>
<dbReference type="InterPro" id="IPR003593">
    <property type="entry name" value="AAA+_ATPase"/>
</dbReference>
<dbReference type="OrthoDB" id="9807019at2"/>
<dbReference type="Gene3D" id="1.10.8.60">
    <property type="match status" value="1"/>
</dbReference>
<dbReference type="AlphaFoldDB" id="A0A418WLJ7"/>
<evidence type="ECO:0000259" key="13">
    <source>
        <dbReference type="SMART" id="SM00760"/>
    </source>
</evidence>
<evidence type="ECO:0000313" key="15">
    <source>
        <dbReference type="Proteomes" id="UP000286100"/>
    </source>
</evidence>
<dbReference type="InterPro" id="IPR038454">
    <property type="entry name" value="DnaA_N_sf"/>
</dbReference>
<protein>
    <recommendedName>
        <fullName evidence="8 9">Chromosomal replication initiator protein DnaA</fullName>
    </recommendedName>
</protein>
<keyword evidence="7 8" id="KW-0238">DNA-binding</keyword>
<feature type="binding site" evidence="8">
    <location>
        <position position="172"/>
    </location>
    <ligand>
        <name>ATP</name>
        <dbReference type="ChEBI" id="CHEBI:30616"/>
    </ligand>
</feature>
<dbReference type="GO" id="GO:0005524">
    <property type="term" value="F:ATP binding"/>
    <property type="evidence" value="ECO:0007669"/>
    <property type="project" value="UniProtKB-UniRule"/>
</dbReference>
<evidence type="ECO:0000259" key="12">
    <source>
        <dbReference type="SMART" id="SM00382"/>
    </source>
</evidence>
<proteinExistence type="inferred from homology"/>
<evidence type="ECO:0000256" key="9">
    <source>
        <dbReference type="NCBIfam" id="TIGR00362"/>
    </source>
</evidence>
<evidence type="ECO:0000256" key="2">
    <source>
        <dbReference type="ARBA" id="ARBA00022490"/>
    </source>
</evidence>
<keyword evidence="15" id="KW-1185">Reference proteome</keyword>
<dbReference type="InterPro" id="IPR020591">
    <property type="entry name" value="Chromosome_initiator_DnaA-like"/>
</dbReference>
<dbReference type="GO" id="GO:0005737">
    <property type="term" value="C:cytoplasm"/>
    <property type="evidence" value="ECO:0007669"/>
    <property type="project" value="UniProtKB-SubCell"/>
</dbReference>
<dbReference type="SUPFAM" id="SSF48295">
    <property type="entry name" value="TrpR-like"/>
    <property type="match status" value="1"/>
</dbReference>
<dbReference type="GO" id="GO:0008289">
    <property type="term" value="F:lipid binding"/>
    <property type="evidence" value="ECO:0007669"/>
    <property type="project" value="UniProtKB-KW"/>
</dbReference>
<evidence type="ECO:0000256" key="8">
    <source>
        <dbReference type="HAMAP-Rule" id="MF_00377"/>
    </source>
</evidence>
<keyword evidence="6 8" id="KW-0446">Lipid-binding</keyword>
<comment type="function">
    <text evidence="8 10">Plays an essential role in the initiation and regulation of chromosomal replication. ATP-DnaA binds to the origin of replication (oriC) to initiate formation of the DNA replication initiation complex once per cell cycle. Binds the DnaA box (a 9 base pair repeat at the origin) and separates the double-stranded (ds)DNA. Forms a right-handed helical filament on oriC DNA; dsDNA binds to the exterior of the filament while single-stranded (ss)DNA is stabiized in the filament's interior. The ATP-DnaA-oriC complex binds and stabilizes one strand of the AT-rich DNA unwinding element (DUE), permitting loading of DNA polymerase. After initiation quickly degrades to an ADP-DnaA complex that is not apt for DNA replication. Binds acidic phospholipids.</text>
</comment>
<dbReference type="NCBIfam" id="TIGR00362">
    <property type="entry name" value="DnaA"/>
    <property type="match status" value="1"/>
</dbReference>
<evidence type="ECO:0000256" key="4">
    <source>
        <dbReference type="ARBA" id="ARBA00022741"/>
    </source>
</evidence>
<dbReference type="GO" id="GO:0005886">
    <property type="term" value="C:plasma membrane"/>
    <property type="evidence" value="ECO:0007669"/>
    <property type="project" value="TreeGrafter"/>
</dbReference>
<dbReference type="HAMAP" id="MF_00377">
    <property type="entry name" value="DnaA_bact"/>
    <property type="match status" value="1"/>
</dbReference>
<evidence type="ECO:0000256" key="11">
    <source>
        <dbReference type="RuleBase" id="RU004227"/>
    </source>
</evidence>
<comment type="similarity">
    <text evidence="1 8 11">Belongs to the DnaA family.</text>
</comment>
<dbReference type="InterPro" id="IPR018312">
    <property type="entry name" value="Chromosome_initiator_DnaA_CS"/>
</dbReference>
<organism evidence="14 15">
    <name type="scientific">Sphingomonas cavernae</name>
    <dbReference type="NCBI Taxonomy" id="2320861"/>
    <lineage>
        <taxon>Bacteria</taxon>
        <taxon>Pseudomonadati</taxon>
        <taxon>Pseudomonadota</taxon>
        <taxon>Alphaproteobacteria</taxon>
        <taxon>Sphingomonadales</taxon>
        <taxon>Sphingomonadaceae</taxon>
        <taxon>Sphingomonas</taxon>
    </lineage>
</organism>
<dbReference type="Pfam" id="PF11638">
    <property type="entry name" value="DnaA_N"/>
    <property type="match status" value="1"/>
</dbReference>
<dbReference type="InterPro" id="IPR024633">
    <property type="entry name" value="DnaA_N_dom"/>
</dbReference>
<dbReference type="SMART" id="SM00760">
    <property type="entry name" value="Bac_DnaA_C"/>
    <property type="match status" value="1"/>
</dbReference>
<name>A0A418WLJ7_9SPHN</name>
<evidence type="ECO:0000256" key="6">
    <source>
        <dbReference type="ARBA" id="ARBA00023121"/>
    </source>
</evidence>
<dbReference type="PRINTS" id="PR00051">
    <property type="entry name" value="DNAA"/>
</dbReference>
<keyword evidence="5 8" id="KW-0067">ATP-binding</keyword>
<dbReference type="Gene3D" id="3.30.300.180">
    <property type="match status" value="1"/>
</dbReference>
<dbReference type="GO" id="GO:0003688">
    <property type="term" value="F:DNA replication origin binding"/>
    <property type="evidence" value="ECO:0007669"/>
    <property type="project" value="UniProtKB-UniRule"/>
</dbReference>
<comment type="subunit">
    <text evidence="8">Oligomerizes as a right-handed, spiral filament on DNA at oriC.</text>
</comment>
<feature type="binding site" evidence="8">
    <location>
        <position position="175"/>
    </location>
    <ligand>
        <name>ATP</name>
        <dbReference type="ChEBI" id="CHEBI:30616"/>
    </ligand>
</feature>
<feature type="domain" description="Chromosomal replication initiator DnaA C-terminal" evidence="13">
    <location>
        <begin position="371"/>
        <end position="440"/>
    </location>
</feature>
<feature type="region of interest" description="Domain I, interacts with DnaA modulators" evidence="8">
    <location>
        <begin position="1"/>
        <end position="99"/>
    </location>
</feature>
<dbReference type="Gene3D" id="1.10.1750.10">
    <property type="match status" value="1"/>
</dbReference>
<accession>A0A418WLJ7</accession>
<evidence type="ECO:0000256" key="1">
    <source>
        <dbReference type="ARBA" id="ARBA00006583"/>
    </source>
</evidence>
<dbReference type="PANTHER" id="PTHR30050">
    <property type="entry name" value="CHROMOSOMAL REPLICATION INITIATOR PROTEIN DNAA"/>
    <property type="match status" value="1"/>
</dbReference>
<dbReference type="InterPro" id="IPR027417">
    <property type="entry name" value="P-loop_NTPase"/>
</dbReference>
<dbReference type="SUPFAM" id="SSF52540">
    <property type="entry name" value="P-loop containing nucleoside triphosphate hydrolases"/>
    <property type="match status" value="1"/>
</dbReference>
<dbReference type="InterPro" id="IPR001957">
    <property type="entry name" value="Chromosome_initiator_DnaA"/>
</dbReference>
<sequence>MADSERLGSAVEANQGTLIDAWTAVRAGLRRDCGARTFDHWLKPIRLGKYRVEDRTVEMVLPSPFMARWVESHFAERLALAWRTHAPEIRAVEIIANDNIDGAAVYSAEIEAKDAPLPVEEVLSSETSTLDPRFTFDTFVTGEANALACNAARVLAEGGVAFNPLFIHGATGQGKTHLLHAIGHGFAARNPGSTVLYMSAEKFMVEFVSAMRARDTLGFKARLRSADLLMIDDVQFIAGKGSTQEEFLHTVNEIMATGRKLVIGADRSPQALEGVEGRILSRLAMGLVADIRPADYALRLEILRRKAAGHPGIPEEVVLFLAQRIASNIRELEGALNRVVAYSLLNARPIDLDFVQEVLADVLQASQRRVTIDEIQRRVCQHFDIRQNDMVSARRARAIARPRQIAMYLAKRMTPRSLPEIGRKFGGRDHTTVIHAVRQIEKLRASDAEMDNDIRTLIRTLEG</sequence>
<dbReference type="Proteomes" id="UP000286100">
    <property type="component" value="Unassembled WGS sequence"/>
</dbReference>
<keyword evidence="2 8" id="KW-0963">Cytoplasm</keyword>
<dbReference type="CDD" id="cd06571">
    <property type="entry name" value="Bac_DnaA_C"/>
    <property type="match status" value="1"/>
</dbReference>
<dbReference type="GO" id="GO:0006270">
    <property type="term" value="P:DNA replication initiation"/>
    <property type="evidence" value="ECO:0007669"/>
    <property type="project" value="UniProtKB-UniRule"/>
</dbReference>
<gene>
    <name evidence="8 14" type="primary">dnaA</name>
    <name evidence="14" type="ORF">D3876_12180</name>
</gene>
<dbReference type="SMART" id="SM00382">
    <property type="entry name" value="AAA"/>
    <property type="match status" value="1"/>
</dbReference>
<feature type="region of interest" description="Domain IV, binds dsDNA" evidence="8">
    <location>
        <begin position="344"/>
        <end position="463"/>
    </location>
</feature>
<evidence type="ECO:0000256" key="7">
    <source>
        <dbReference type="ARBA" id="ARBA00023125"/>
    </source>
</evidence>
<feature type="binding site" evidence="8">
    <location>
        <position position="176"/>
    </location>
    <ligand>
        <name>ATP</name>
        <dbReference type="ChEBI" id="CHEBI:30616"/>
    </ligand>
</feature>
<keyword evidence="3 8" id="KW-0235">DNA replication</keyword>
<evidence type="ECO:0000256" key="3">
    <source>
        <dbReference type="ARBA" id="ARBA00022705"/>
    </source>
</evidence>
<dbReference type="Gene3D" id="3.40.50.300">
    <property type="entry name" value="P-loop containing nucleotide triphosphate hydrolases"/>
    <property type="match status" value="1"/>
</dbReference>
<comment type="caution">
    <text evidence="14">The sequence shown here is derived from an EMBL/GenBank/DDBJ whole genome shotgun (WGS) entry which is preliminary data.</text>
</comment>
<dbReference type="Pfam" id="PF08299">
    <property type="entry name" value="Bac_DnaA_C"/>
    <property type="match status" value="1"/>
</dbReference>
<dbReference type="EMBL" id="QYUM01000003">
    <property type="protein sequence ID" value="RJF90921.1"/>
    <property type="molecule type" value="Genomic_DNA"/>
</dbReference>
<keyword evidence="4 8" id="KW-0547">Nucleotide-binding</keyword>
<dbReference type="CDD" id="cd00009">
    <property type="entry name" value="AAA"/>
    <property type="match status" value="1"/>
</dbReference>
<evidence type="ECO:0000256" key="5">
    <source>
        <dbReference type="ARBA" id="ARBA00022840"/>
    </source>
</evidence>
<dbReference type="RefSeq" id="WP_119763795.1">
    <property type="nucleotide sequence ID" value="NZ_QYUM01000003.1"/>
</dbReference>
<dbReference type="GO" id="GO:0006275">
    <property type="term" value="P:regulation of DNA replication"/>
    <property type="evidence" value="ECO:0007669"/>
    <property type="project" value="UniProtKB-UniRule"/>
</dbReference>
<dbReference type="PROSITE" id="PS01008">
    <property type="entry name" value="DNAA"/>
    <property type="match status" value="1"/>
</dbReference>
<reference evidence="14 15" key="1">
    <citation type="submission" date="2018-09" db="EMBL/GenBank/DDBJ databases">
        <authorList>
            <person name="Zhu H."/>
        </authorList>
    </citation>
    <scope>NUCLEOTIDE SEQUENCE [LARGE SCALE GENOMIC DNA]</scope>
    <source>
        <strain evidence="14 15">K2R01-6</strain>
    </source>
</reference>